<sequence>MNIQDLPPFLQDYNVEDIRQDILNKFPSHLDRTEGQFSWNISSPFAQVMSKMALMYVQELLLRSNPLTARGEYLDALLPELPRIRATYATGNIQVSLRPNTLIPQGSLVAIEGDNTQDPIYYTTVTQASSGSTGTVIVAVRAEQAGSGSNAPVGTVGVWVSPPNLGVTAVENIDALSGGIDEEDDETYRQRYLNRARSRETTGNQAMYKNEVENIAGVGRAIVQRARYGPGTVGISVVGSNGQPAEREVLDRVQDYIAEPNRIYFTNAVHESVETLRVNIPSTENYLDLPTESYWFLKIALQAEEIKNCTISVVEKGTNLVVNKDLTSEDKAIYDGEYGIAEYHYVADREKEYELLIENEDDNDLRMELLVNQSVFDKQEHEGIASVEHRVYVESAVGQVVNIEAKLLYEGSSLESITHEARANIESYIERQIQSNQNELRYNTIGKQLLLVNGVVDFEELHINGQTNNIVLADQQVPLLGEVLLYE</sequence>
<dbReference type="PANTHER" id="PTHR37829:SF3">
    <property type="entry name" value="PROTEIN JAYE-RELATED"/>
    <property type="match status" value="1"/>
</dbReference>
<name>A0ABS2PEY0_9BACL</name>
<dbReference type="Pfam" id="PF04865">
    <property type="entry name" value="Baseplate_J"/>
    <property type="match status" value="1"/>
</dbReference>
<evidence type="ECO:0000259" key="3">
    <source>
        <dbReference type="Pfam" id="PF26078"/>
    </source>
</evidence>
<comment type="similarity">
    <text evidence="1">Belongs to the Mu gp47/PBSX XkdT family.</text>
</comment>
<dbReference type="InterPro" id="IPR058531">
    <property type="entry name" value="Baseplate_J_M"/>
</dbReference>
<dbReference type="RefSeq" id="WP_204698538.1">
    <property type="nucleotide sequence ID" value="NZ_JAFBEC010000008.1"/>
</dbReference>
<protein>
    <submittedName>
        <fullName evidence="5">Phage protein gp47/JayE</fullName>
    </submittedName>
</protein>
<comment type="caution">
    <text evidence="5">The sequence shown here is derived from an EMBL/GenBank/DDBJ whole genome shotgun (WGS) entry which is preliminary data.</text>
</comment>
<organism evidence="5 6">
    <name type="scientific">Geomicrobium sediminis</name>
    <dbReference type="NCBI Taxonomy" id="1347788"/>
    <lineage>
        <taxon>Bacteria</taxon>
        <taxon>Bacillati</taxon>
        <taxon>Bacillota</taxon>
        <taxon>Bacilli</taxon>
        <taxon>Bacillales</taxon>
        <taxon>Geomicrobium</taxon>
    </lineage>
</organism>
<feature type="domain" description="Baseplate J-like C-terminal" evidence="4">
    <location>
        <begin position="401"/>
        <end position="483"/>
    </location>
</feature>
<proteinExistence type="inferred from homology"/>
<dbReference type="PANTHER" id="PTHR37829">
    <property type="entry name" value="PHAGE-LIKE ELEMENT PBSX PROTEIN XKDT"/>
    <property type="match status" value="1"/>
</dbReference>
<evidence type="ECO:0000313" key="6">
    <source>
        <dbReference type="Proteomes" id="UP000741863"/>
    </source>
</evidence>
<dbReference type="Pfam" id="PF26078">
    <property type="entry name" value="Baseplate_J_M"/>
    <property type="match status" value="1"/>
</dbReference>
<dbReference type="InterPro" id="IPR006949">
    <property type="entry name" value="Barrel_Baseplate_J-like"/>
</dbReference>
<accession>A0ABS2PEY0</accession>
<dbReference type="EMBL" id="JAFBEC010000008">
    <property type="protein sequence ID" value="MBM7633822.1"/>
    <property type="molecule type" value="Genomic_DNA"/>
</dbReference>
<evidence type="ECO:0000313" key="5">
    <source>
        <dbReference type="EMBL" id="MBM7633822.1"/>
    </source>
</evidence>
<dbReference type="Proteomes" id="UP000741863">
    <property type="component" value="Unassembled WGS sequence"/>
</dbReference>
<dbReference type="InterPro" id="IPR058530">
    <property type="entry name" value="Baseplate_J-like_C"/>
</dbReference>
<keyword evidence="6" id="KW-1185">Reference proteome</keyword>
<evidence type="ECO:0000259" key="4">
    <source>
        <dbReference type="Pfam" id="PF26079"/>
    </source>
</evidence>
<dbReference type="Pfam" id="PF26079">
    <property type="entry name" value="Baseplate_J_C"/>
    <property type="match status" value="1"/>
</dbReference>
<evidence type="ECO:0000259" key="2">
    <source>
        <dbReference type="Pfam" id="PF04865"/>
    </source>
</evidence>
<evidence type="ECO:0000256" key="1">
    <source>
        <dbReference type="ARBA" id="ARBA00038087"/>
    </source>
</evidence>
<reference evidence="5 6" key="1">
    <citation type="submission" date="2021-01" db="EMBL/GenBank/DDBJ databases">
        <title>Genomic Encyclopedia of Type Strains, Phase IV (KMG-IV): sequencing the most valuable type-strain genomes for metagenomic binning, comparative biology and taxonomic classification.</title>
        <authorList>
            <person name="Goeker M."/>
        </authorList>
    </citation>
    <scope>NUCLEOTIDE SEQUENCE [LARGE SCALE GENOMIC DNA]</scope>
    <source>
        <strain evidence="5 6">DSM 25540</strain>
    </source>
</reference>
<dbReference type="InterPro" id="IPR052399">
    <property type="entry name" value="Phage_Baseplate_Assmbl_Protein"/>
</dbReference>
<feature type="domain" description="Baseplate J-like central" evidence="3">
    <location>
        <begin position="201"/>
        <end position="258"/>
    </location>
</feature>
<feature type="domain" description="Baseplate protein J-like barrel" evidence="2">
    <location>
        <begin position="93"/>
        <end position="179"/>
    </location>
</feature>
<gene>
    <name evidence="5" type="ORF">JOD17_002918</name>
</gene>